<evidence type="ECO:0000256" key="12">
    <source>
        <dbReference type="ARBA" id="ARBA00022842"/>
    </source>
</evidence>
<evidence type="ECO:0000313" key="22">
    <source>
        <dbReference type="Proteomes" id="UP000192223"/>
    </source>
</evidence>
<dbReference type="SMART" id="SM00292">
    <property type="entry name" value="BRCT"/>
    <property type="match status" value="1"/>
</dbReference>
<comment type="catalytic activity">
    <reaction evidence="18">
        <text>ATP + (deoxyribonucleotide)n-3'-hydroxyl + 5'-phospho-(deoxyribonucleotide)m = (deoxyribonucleotide)n+m + AMP + diphosphate.</text>
        <dbReference type="EC" id="6.5.1.1"/>
    </reaction>
</comment>
<dbReference type="Gene3D" id="2.40.50.140">
    <property type="entry name" value="Nucleic acid-binding proteins"/>
    <property type="match status" value="1"/>
</dbReference>
<gene>
    <name evidence="23" type="primary">LOC108734866</name>
</gene>
<dbReference type="InterPro" id="IPR012309">
    <property type="entry name" value="DNA_ligase_ATP-dep_C"/>
</dbReference>
<dbReference type="InterPro" id="IPR001357">
    <property type="entry name" value="BRCT_dom"/>
</dbReference>
<dbReference type="GO" id="GO:0003910">
    <property type="term" value="F:DNA ligase (ATP) activity"/>
    <property type="evidence" value="ECO:0007669"/>
    <property type="project" value="UniProtKB-EC"/>
</dbReference>
<dbReference type="InterPro" id="IPR036420">
    <property type="entry name" value="BRCT_dom_sf"/>
</dbReference>
<dbReference type="InParanoid" id="A0A1W4WPW1"/>
<dbReference type="Pfam" id="PF04675">
    <property type="entry name" value="DNA_ligase_A_N"/>
    <property type="match status" value="1"/>
</dbReference>
<dbReference type="GeneID" id="108734866"/>
<keyword evidence="15" id="KW-0539">Nucleus</keyword>
<feature type="domain" description="ATP-dependent DNA ligase family profile" evidence="20">
    <location>
        <begin position="348"/>
        <end position="479"/>
    </location>
</feature>
<dbReference type="GO" id="GO:0005958">
    <property type="term" value="C:DNA-dependent protein kinase-DNA ligase 4 complex"/>
    <property type="evidence" value="ECO:0007669"/>
    <property type="project" value="TreeGrafter"/>
</dbReference>
<dbReference type="GO" id="GO:0046872">
    <property type="term" value="F:metal ion binding"/>
    <property type="evidence" value="ECO:0007669"/>
    <property type="project" value="UniProtKB-KW"/>
</dbReference>
<dbReference type="Pfam" id="PF11411">
    <property type="entry name" value="DNA_ligase_IV"/>
    <property type="match status" value="1"/>
</dbReference>
<dbReference type="OrthoDB" id="151490at2759"/>
<dbReference type="NCBIfam" id="TIGR00574">
    <property type="entry name" value="dnl1"/>
    <property type="match status" value="1"/>
</dbReference>
<reference evidence="23" key="1">
    <citation type="submission" date="2025-08" db="UniProtKB">
        <authorList>
            <consortium name="RefSeq"/>
        </authorList>
    </citation>
    <scope>IDENTIFICATION</scope>
    <source>
        <tissue evidence="23">Entire body</tissue>
    </source>
</reference>
<comment type="similarity">
    <text evidence="3 19">Belongs to the ATP-dependent DNA ligase family.</text>
</comment>
<keyword evidence="13" id="KW-0233">DNA recombination</keyword>
<comment type="subcellular location">
    <subcellularLocation>
        <location evidence="2">Nucleus</location>
    </subcellularLocation>
</comment>
<evidence type="ECO:0000256" key="2">
    <source>
        <dbReference type="ARBA" id="ARBA00004123"/>
    </source>
</evidence>
<dbReference type="Proteomes" id="UP000192223">
    <property type="component" value="Unplaced"/>
</dbReference>
<dbReference type="AlphaFoldDB" id="A0A1W4WPW1"/>
<evidence type="ECO:0000256" key="4">
    <source>
        <dbReference type="ARBA" id="ARBA00012727"/>
    </source>
</evidence>
<evidence type="ECO:0000256" key="8">
    <source>
        <dbReference type="ARBA" id="ARBA00022737"/>
    </source>
</evidence>
<keyword evidence="6 23" id="KW-0436">Ligase</keyword>
<dbReference type="SUPFAM" id="SSF52113">
    <property type="entry name" value="BRCT domain"/>
    <property type="match status" value="1"/>
</dbReference>
<dbReference type="InterPro" id="IPR012308">
    <property type="entry name" value="DNA_ligase_ATP-dep_N"/>
</dbReference>
<dbReference type="GO" id="GO:0006297">
    <property type="term" value="P:nucleotide-excision repair, DNA gap filling"/>
    <property type="evidence" value="ECO:0007669"/>
    <property type="project" value="TreeGrafter"/>
</dbReference>
<organism evidence="22 23">
    <name type="scientific">Agrilus planipennis</name>
    <name type="common">Emerald ash borer</name>
    <name type="synonym">Agrilus marcopoli</name>
    <dbReference type="NCBI Taxonomy" id="224129"/>
    <lineage>
        <taxon>Eukaryota</taxon>
        <taxon>Metazoa</taxon>
        <taxon>Ecdysozoa</taxon>
        <taxon>Arthropoda</taxon>
        <taxon>Hexapoda</taxon>
        <taxon>Insecta</taxon>
        <taxon>Pterygota</taxon>
        <taxon>Neoptera</taxon>
        <taxon>Endopterygota</taxon>
        <taxon>Coleoptera</taxon>
        <taxon>Polyphaga</taxon>
        <taxon>Elateriformia</taxon>
        <taxon>Buprestoidea</taxon>
        <taxon>Buprestidae</taxon>
        <taxon>Agrilinae</taxon>
        <taxon>Agrilus</taxon>
    </lineage>
</organism>
<dbReference type="InterPro" id="IPR012340">
    <property type="entry name" value="NA-bd_OB-fold"/>
</dbReference>
<dbReference type="GO" id="GO:0005524">
    <property type="term" value="F:ATP binding"/>
    <property type="evidence" value="ECO:0007669"/>
    <property type="project" value="UniProtKB-KW"/>
</dbReference>
<evidence type="ECO:0000256" key="3">
    <source>
        <dbReference type="ARBA" id="ARBA00007572"/>
    </source>
</evidence>
<dbReference type="SUPFAM" id="SSF50249">
    <property type="entry name" value="Nucleic acid-binding proteins"/>
    <property type="match status" value="1"/>
</dbReference>
<dbReference type="InterPro" id="IPR044125">
    <property type="entry name" value="Adenylation_DNA_ligase_IV"/>
</dbReference>
<dbReference type="CDD" id="cd07968">
    <property type="entry name" value="OBF_DNA_ligase_IV"/>
    <property type="match status" value="1"/>
</dbReference>
<dbReference type="GO" id="GO:0032807">
    <property type="term" value="C:DNA ligase IV complex"/>
    <property type="evidence" value="ECO:0007669"/>
    <property type="project" value="TreeGrafter"/>
</dbReference>
<dbReference type="STRING" id="224129.A0A1W4WPW1"/>
<evidence type="ECO:0000256" key="19">
    <source>
        <dbReference type="RuleBase" id="RU004196"/>
    </source>
</evidence>
<dbReference type="Pfam" id="PF04679">
    <property type="entry name" value="DNA_ligase_A_C"/>
    <property type="match status" value="1"/>
</dbReference>
<keyword evidence="14" id="KW-0234">DNA repair</keyword>
<dbReference type="GO" id="GO:0006310">
    <property type="term" value="P:DNA recombination"/>
    <property type="evidence" value="ECO:0007669"/>
    <property type="project" value="UniProtKB-KW"/>
</dbReference>
<evidence type="ECO:0000259" key="21">
    <source>
        <dbReference type="PROSITE" id="PS50172"/>
    </source>
</evidence>
<dbReference type="InterPro" id="IPR000977">
    <property type="entry name" value="DNA_ligase_ATP-dep"/>
</dbReference>
<evidence type="ECO:0000256" key="6">
    <source>
        <dbReference type="ARBA" id="ARBA00022598"/>
    </source>
</evidence>
<dbReference type="SUPFAM" id="SSF56091">
    <property type="entry name" value="DNA ligase/mRNA capping enzyme, catalytic domain"/>
    <property type="match status" value="1"/>
</dbReference>
<evidence type="ECO:0000256" key="5">
    <source>
        <dbReference type="ARBA" id="ARBA00022073"/>
    </source>
</evidence>
<dbReference type="Gene3D" id="3.30.470.30">
    <property type="entry name" value="DNA ligase/mRNA capping enzyme"/>
    <property type="match status" value="1"/>
</dbReference>
<evidence type="ECO:0000256" key="13">
    <source>
        <dbReference type="ARBA" id="ARBA00023172"/>
    </source>
</evidence>
<evidence type="ECO:0000313" key="23">
    <source>
        <dbReference type="RefSeq" id="XP_018322080.1"/>
    </source>
</evidence>
<name>A0A1W4WPW1_AGRPL</name>
<proteinExistence type="inferred from homology"/>
<evidence type="ECO:0000256" key="15">
    <source>
        <dbReference type="ARBA" id="ARBA00023242"/>
    </source>
</evidence>
<dbReference type="GO" id="GO:0071897">
    <property type="term" value="P:DNA biosynthetic process"/>
    <property type="evidence" value="ECO:0007669"/>
    <property type="project" value="InterPro"/>
</dbReference>
<dbReference type="GO" id="GO:0003677">
    <property type="term" value="F:DNA binding"/>
    <property type="evidence" value="ECO:0007669"/>
    <property type="project" value="InterPro"/>
</dbReference>
<dbReference type="Pfam" id="PF01068">
    <property type="entry name" value="DNA_ligase_A_M"/>
    <property type="match status" value="1"/>
</dbReference>
<keyword evidence="10" id="KW-0227">DNA damage</keyword>
<comment type="cofactor">
    <cofactor evidence="1">
        <name>Mg(2+)</name>
        <dbReference type="ChEBI" id="CHEBI:18420"/>
    </cofactor>
</comment>
<dbReference type="KEGG" id="apln:108734866"/>
<evidence type="ECO:0000256" key="7">
    <source>
        <dbReference type="ARBA" id="ARBA00022723"/>
    </source>
</evidence>
<dbReference type="InterPro" id="IPR016059">
    <property type="entry name" value="DNA_ligase_ATP-dep_CS"/>
</dbReference>
<dbReference type="CDD" id="cd07903">
    <property type="entry name" value="Adenylation_DNA_ligase_IV"/>
    <property type="match status" value="1"/>
</dbReference>
<dbReference type="Gene3D" id="3.40.50.10190">
    <property type="entry name" value="BRCT domain"/>
    <property type="match status" value="1"/>
</dbReference>
<evidence type="ECO:0000256" key="1">
    <source>
        <dbReference type="ARBA" id="ARBA00001946"/>
    </source>
</evidence>
<dbReference type="CTD" id="32322"/>
<dbReference type="PANTHER" id="PTHR45997:SF1">
    <property type="entry name" value="DNA LIGASE 4"/>
    <property type="match status" value="1"/>
</dbReference>
<dbReference type="PANTHER" id="PTHR45997">
    <property type="entry name" value="DNA LIGASE 4"/>
    <property type="match status" value="1"/>
</dbReference>
<keyword evidence="7" id="KW-0479">Metal-binding</keyword>
<evidence type="ECO:0000256" key="16">
    <source>
        <dbReference type="ARBA" id="ARBA00030676"/>
    </source>
</evidence>
<evidence type="ECO:0000256" key="10">
    <source>
        <dbReference type="ARBA" id="ARBA00022763"/>
    </source>
</evidence>
<keyword evidence="9" id="KW-0547">Nucleotide-binding</keyword>
<dbReference type="InterPro" id="IPR036599">
    <property type="entry name" value="DNA_ligase_N_sf"/>
</dbReference>
<dbReference type="FunCoup" id="A0A1W4WPW1">
    <property type="interactions" value="904"/>
</dbReference>
<dbReference type="SUPFAM" id="SSF117018">
    <property type="entry name" value="ATP-dependent DNA ligase DNA-binding domain"/>
    <property type="match status" value="1"/>
</dbReference>
<keyword evidence="11" id="KW-0067">ATP-binding</keyword>
<evidence type="ECO:0000256" key="9">
    <source>
        <dbReference type="ARBA" id="ARBA00022741"/>
    </source>
</evidence>
<dbReference type="PROSITE" id="PS00333">
    <property type="entry name" value="DNA_LIGASE_A2"/>
    <property type="match status" value="1"/>
</dbReference>
<evidence type="ECO:0000256" key="11">
    <source>
        <dbReference type="ARBA" id="ARBA00022840"/>
    </source>
</evidence>
<dbReference type="PROSITE" id="PS50172">
    <property type="entry name" value="BRCT"/>
    <property type="match status" value="1"/>
</dbReference>
<evidence type="ECO:0000256" key="17">
    <source>
        <dbReference type="ARBA" id="ARBA00031942"/>
    </source>
</evidence>
<evidence type="ECO:0000256" key="18">
    <source>
        <dbReference type="ARBA" id="ARBA00034003"/>
    </source>
</evidence>
<feature type="domain" description="BRCT" evidence="21">
    <location>
        <begin position="637"/>
        <end position="727"/>
    </location>
</feature>
<evidence type="ECO:0000256" key="14">
    <source>
        <dbReference type="ARBA" id="ARBA00023204"/>
    </source>
</evidence>
<dbReference type="PROSITE" id="PS50160">
    <property type="entry name" value="DNA_LIGASE_A3"/>
    <property type="match status" value="1"/>
</dbReference>
<dbReference type="GO" id="GO:0006303">
    <property type="term" value="P:double-strand break repair via nonhomologous end joining"/>
    <property type="evidence" value="ECO:0007669"/>
    <property type="project" value="TreeGrafter"/>
</dbReference>
<dbReference type="EC" id="6.5.1.1" evidence="4"/>
<keyword evidence="12" id="KW-0460">Magnesium</keyword>
<dbReference type="InterPro" id="IPR021536">
    <property type="entry name" value="DNA_ligase_IV_dom"/>
</dbReference>
<dbReference type="InterPro" id="IPR029710">
    <property type="entry name" value="LIG4"/>
</dbReference>
<keyword evidence="22" id="KW-1185">Reference proteome</keyword>
<keyword evidence="8" id="KW-0677">Repeat</keyword>
<sequence>MNELASYFKFQELCDVLEAISAAKKPKEKKDILSKFIQQFKSKAVKLQPEISNSSFFPILRLILPHLERDRGPFGIKEFSFAKKLINMLSLKPDGPEASCLLNYQGHFKNVNIKDFADAAFWILKKYYYKSSSLTILDINNGLDMLAQLHSSAEPRKFDETLFKLFRATSAKEQKWLIRIILKDMKLGIGQDSILNTFHPDAVEFYASNSSLTKVCGTLKDSSIRLNEIEIEIFTAFRVMLSKRCDVNELVKISSSPNMLYYVETKFDGERFQLHMKDNTFKYFSRRGFDYTATFGDSFDNGLFTPLLKNCFVSNVNSIILDGEMMGWNTKTQRFGSKGMNFDVKNLTESTTHQPCFCVFDILLINDQVLTNKPLKQRTKILYENLKPIEGVIMLSKIGKATSQADLVNALNTSMDNEEEGIVIKDPNSVYKMNDRNSGWWKVKLEYFEDVMSDLDVIILGGFYGSGRHRLNIRIFLVGIGMSASGKPPKRFLAFARIQTGLSDEEYSVLDKKLGPFWRKMGDDNPSNYGIKFGKDKPDVWIPPEHSCVLLVRGSELIKTSDFPSKYTLRFPRILSIRNDKAYYDCLNDQELEDLTIGSKHVEKLNKRHLELDDLQIMTKKRRKVILKAKNLKDIEVKRNILDGYEFRVLTGNKEFSKDTIEKLIIENGGNVVQNEGNKTFCLVAGYNDPRIQFYQEKGHFCDVAKLEWLLEVINSGRFKMYGPFDLLSFTHKTRLQFLREYDQYFDSYTQEATEESIRKSVQLIKKKGHYINLMPNEVAELLRDLENATN</sequence>
<accession>A0A1W4WPW1</accession>
<dbReference type="Gene3D" id="1.10.3260.10">
    <property type="entry name" value="DNA ligase, ATP-dependent, N-terminal domain"/>
    <property type="match status" value="1"/>
</dbReference>
<evidence type="ECO:0000259" key="20">
    <source>
        <dbReference type="PROSITE" id="PS50160"/>
    </source>
</evidence>
<dbReference type="InterPro" id="IPR012310">
    <property type="entry name" value="DNA_ligase_ATP-dep_cent"/>
</dbReference>
<dbReference type="RefSeq" id="XP_018322080.1">
    <property type="nucleotide sequence ID" value="XM_018466578.1"/>
</dbReference>
<protein>
    <recommendedName>
        <fullName evidence="5">DNA ligase 4</fullName>
        <ecNumber evidence="4">6.5.1.1</ecNumber>
    </recommendedName>
    <alternativeName>
        <fullName evidence="17">DNA ligase IV</fullName>
    </alternativeName>
    <alternativeName>
        <fullName evidence="16">Polydeoxyribonucleotide synthase [ATP] 4</fullName>
    </alternativeName>
</protein>